<sequence length="236" mass="27052">MDSLGENQGSKLAYWISDYVRFLKREPGFDPKKLIRYKRGAIVKVHLGYRVGSEEGGLHYAVVMDVDNKLSNPVATVIPLTSIKPDTDLDHLHSSKVFLGDEIFVKLLEELKEYQKQTLCLQEDILTQQKALLAQKVDQKDENYEMLSAKRRLQLESINIQIESMKERAARCKKMLQEVQKMKQGSIALVGQITTVSKLRIYDPLYPSDVLSNIRLSSDSLEKLDTKLKALYTYQK</sequence>
<dbReference type="InterPro" id="IPR003477">
    <property type="entry name" value="PemK-like"/>
</dbReference>
<comment type="caution">
    <text evidence="4">The sequence shown here is derived from an EMBL/GenBank/DDBJ whole genome shotgun (WGS) entry which is preliminary data.</text>
</comment>
<protein>
    <submittedName>
        <fullName evidence="4">Type II toxin-antitoxin system PemK/MazF family toxin</fullName>
    </submittedName>
</protein>
<evidence type="ECO:0000256" key="3">
    <source>
        <dbReference type="SAM" id="Coils"/>
    </source>
</evidence>
<evidence type="ECO:0000256" key="1">
    <source>
        <dbReference type="ARBA" id="ARBA00007521"/>
    </source>
</evidence>
<keyword evidence="5" id="KW-1185">Reference proteome</keyword>
<dbReference type="AlphaFoldDB" id="A0A8J6M8L9"/>
<keyword evidence="2" id="KW-1277">Toxin-antitoxin system</keyword>
<evidence type="ECO:0000313" key="4">
    <source>
        <dbReference type="EMBL" id="MBC5722932.1"/>
    </source>
</evidence>
<comment type="similarity">
    <text evidence="1">Belongs to the PemK/MazF family.</text>
</comment>
<dbReference type="Proteomes" id="UP000628736">
    <property type="component" value="Unassembled WGS sequence"/>
</dbReference>
<evidence type="ECO:0000256" key="2">
    <source>
        <dbReference type="ARBA" id="ARBA00022649"/>
    </source>
</evidence>
<dbReference type="GO" id="GO:0003677">
    <property type="term" value="F:DNA binding"/>
    <property type="evidence" value="ECO:0007669"/>
    <property type="project" value="InterPro"/>
</dbReference>
<keyword evidence="3" id="KW-0175">Coiled coil</keyword>
<dbReference type="SUPFAM" id="SSF50118">
    <property type="entry name" value="Cell growth inhibitor/plasmid maintenance toxic component"/>
    <property type="match status" value="1"/>
</dbReference>
<name>A0A8J6M8L9_9FIRM</name>
<organism evidence="4 5">
    <name type="scientific">Flintibacter hominis</name>
    <dbReference type="NCBI Taxonomy" id="2763048"/>
    <lineage>
        <taxon>Bacteria</taxon>
        <taxon>Bacillati</taxon>
        <taxon>Bacillota</taxon>
        <taxon>Clostridia</taxon>
        <taxon>Eubacteriales</taxon>
        <taxon>Flintibacter</taxon>
    </lineage>
</organism>
<reference evidence="4" key="1">
    <citation type="submission" date="2020-08" db="EMBL/GenBank/DDBJ databases">
        <title>Genome public.</title>
        <authorList>
            <person name="Liu C."/>
            <person name="Sun Q."/>
        </authorList>
    </citation>
    <scope>NUCLEOTIDE SEQUENCE</scope>
    <source>
        <strain evidence="4">NSJ-23</strain>
    </source>
</reference>
<proteinExistence type="inferred from homology"/>
<dbReference type="Gene3D" id="2.30.30.110">
    <property type="match status" value="1"/>
</dbReference>
<feature type="coiled-coil region" evidence="3">
    <location>
        <begin position="155"/>
        <end position="182"/>
    </location>
</feature>
<gene>
    <name evidence="4" type="ORF">H8S11_08920</name>
</gene>
<dbReference type="EMBL" id="JACOPO010000005">
    <property type="protein sequence ID" value="MBC5722932.1"/>
    <property type="molecule type" value="Genomic_DNA"/>
</dbReference>
<dbReference type="InterPro" id="IPR011067">
    <property type="entry name" value="Plasmid_toxin/cell-grow_inhib"/>
</dbReference>
<accession>A0A8J6M8L9</accession>
<evidence type="ECO:0000313" key="5">
    <source>
        <dbReference type="Proteomes" id="UP000628736"/>
    </source>
</evidence>
<dbReference type="RefSeq" id="WP_186852890.1">
    <property type="nucleotide sequence ID" value="NZ_JACOPO010000005.1"/>
</dbReference>
<dbReference type="Pfam" id="PF02452">
    <property type="entry name" value="PemK_toxin"/>
    <property type="match status" value="1"/>
</dbReference>